<dbReference type="GO" id="GO:0006412">
    <property type="term" value="P:translation"/>
    <property type="evidence" value="ECO:0007669"/>
    <property type="project" value="UniProtKB-UniRule"/>
</dbReference>
<protein>
    <recommendedName>
        <fullName evidence="5">Small ribosomal subunit protein eS1</fullName>
    </recommendedName>
</protein>
<evidence type="ECO:0000313" key="8">
    <source>
        <dbReference type="Proteomes" id="UP000326458"/>
    </source>
</evidence>
<comment type="caution">
    <text evidence="5">Lacks conserved residue(s) required for the propagation of feature annotation.</text>
</comment>
<keyword evidence="3 5" id="KW-0689">Ribosomal protein</keyword>
<evidence type="ECO:0000256" key="1">
    <source>
        <dbReference type="ARBA" id="ARBA00004604"/>
    </source>
</evidence>
<feature type="compositionally biased region" description="Basic and acidic residues" evidence="6">
    <location>
        <begin position="247"/>
        <end position="261"/>
    </location>
</feature>
<dbReference type="EMBL" id="VCEA01000003">
    <property type="protein sequence ID" value="KAB0344220.1"/>
    <property type="molecule type" value="Genomic_DNA"/>
</dbReference>
<dbReference type="InterPro" id="IPR027500">
    <property type="entry name" value="Ribosomal_eS1_euk"/>
</dbReference>
<keyword evidence="5" id="KW-0539">Nucleus</keyword>
<name>A0A5N3V6R8_MUNMU</name>
<dbReference type="GO" id="GO:0030154">
    <property type="term" value="P:cell differentiation"/>
    <property type="evidence" value="ECO:0007669"/>
    <property type="project" value="UniProtKB-KW"/>
</dbReference>
<comment type="subcellular location">
    <subcellularLocation>
        <location evidence="5">Cytoplasm</location>
    </subcellularLocation>
    <subcellularLocation>
        <location evidence="5">Nucleus</location>
    </subcellularLocation>
    <subcellularLocation>
        <location evidence="1">Nucleus</location>
        <location evidence="1">Nucleolus</location>
    </subcellularLocation>
    <text evidence="5">Localized in cytoplasmic mRNP granules containing untranslated mRNAs.</text>
</comment>
<dbReference type="InterPro" id="IPR001593">
    <property type="entry name" value="Ribosomal_eS1"/>
</dbReference>
<evidence type="ECO:0000256" key="3">
    <source>
        <dbReference type="ARBA" id="ARBA00022980"/>
    </source>
</evidence>
<dbReference type="GO" id="GO:0003735">
    <property type="term" value="F:structural constituent of ribosome"/>
    <property type="evidence" value="ECO:0007669"/>
    <property type="project" value="UniProtKB-UniRule"/>
</dbReference>
<evidence type="ECO:0000313" key="7">
    <source>
        <dbReference type="EMBL" id="KAB0344220.1"/>
    </source>
</evidence>
<dbReference type="PANTHER" id="PTHR11830">
    <property type="entry name" value="40S RIBOSOMAL PROTEIN S3A"/>
    <property type="match status" value="1"/>
</dbReference>
<gene>
    <name evidence="5" type="primary">RPS3A</name>
    <name evidence="7" type="ORF">FD754_021146</name>
</gene>
<proteinExistence type="inferred from homology"/>
<dbReference type="Pfam" id="PF01015">
    <property type="entry name" value="Ribosomal_S3Ae"/>
    <property type="match status" value="1"/>
</dbReference>
<evidence type="ECO:0000256" key="2">
    <source>
        <dbReference type="ARBA" id="ARBA00022490"/>
    </source>
</evidence>
<keyword evidence="5" id="KW-0221">Differentiation</keyword>
<dbReference type="SMART" id="SM01397">
    <property type="entry name" value="Ribosomal_S3Ae"/>
    <property type="match status" value="1"/>
</dbReference>
<dbReference type="AlphaFoldDB" id="A0A5N3V6R8"/>
<keyword evidence="8" id="KW-1185">Reference proteome</keyword>
<reference evidence="7 8" key="1">
    <citation type="submission" date="2019-06" db="EMBL/GenBank/DDBJ databases">
        <title>Discovery of a novel chromosome fission-fusion reversal in muntjac.</title>
        <authorList>
            <person name="Mudd A.B."/>
            <person name="Bredeson J.V."/>
            <person name="Baum R."/>
            <person name="Hockemeyer D."/>
            <person name="Rokhsar D.S."/>
        </authorList>
    </citation>
    <scope>NUCLEOTIDE SEQUENCE [LARGE SCALE GENOMIC DNA]</scope>
    <source>
        <strain evidence="7">UTSW_UCB_Mm</strain>
        <tissue evidence="7">Fibroblast cell line</tissue>
    </source>
</reference>
<keyword evidence="4 5" id="KW-0687">Ribonucleoprotein</keyword>
<comment type="similarity">
    <text evidence="5">Belongs to the eukaryotic ribosomal protein eS1 family.</text>
</comment>
<comment type="subunit">
    <text evidence="5">Component of the small ribosomal subunit. Mature ribosomes consist of a small (40S) and a large (60S) subunit. The 40S subunit contains about 33 different proteins and 1 molecule of RNA (18S). The 60S subunit contains about 49 different proteins and 3 molecules of RNA (28S, 5.8S and 5S). Identified in a IGF2BP1-dependent mRNP granule complex containing untranslated mRNAs. Binds with high affinity to IPO4. Interacts with DDIT3.</text>
</comment>
<comment type="caution">
    <text evidence="7">The sequence shown here is derived from an EMBL/GenBank/DDBJ whole genome shotgun (WGS) entry which is preliminary data.</text>
</comment>
<dbReference type="GO" id="GO:0022627">
    <property type="term" value="C:cytosolic small ribosomal subunit"/>
    <property type="evidence" value="ECO:0007669"/>
    <property type="project" value="UniProtKB-UniRule"/>
</dbReference>
<keyword evidence="2 5" id="KW-0963">Cytoplasm</keyword>
<comment type="function">
    <text evidence="5">May play a role during erythropoiesis through regulation of transcription factor DDIT3.</text>
</comment>
<organism evidence="7 8">
    <name type="scientific">Muntiacus muntjak</name>
    <name type="common">Barking deer</name>
    <name type="synonym">Indian muntjac</name>
    <dbReference type="NCBI Taxonomy" id="9888"/>
    <lineage>
        <taxon>Eukaryota</taxon>
        <taxon>Metazoa</taxon>
        <taxon>Chordata</taxon>
        <taxon>Craniata</taxon>
        <taxon>Vertebrata</taxon>
        <taxon>Euteleostomi</taxon>
        <taxon>Mammalia</taxon>
        <taxon>Eutheria</taxon>
        <taxon>Laurasiatheria</taxon>
        <taxon>Artiodactyla</taxon>
        <taxon>Ruminantia</taxon>
        <taxon>Pecora</taxon>
        <taxon>Cervidae</taxon>
        <taxon>Muntiacinae</taxon>
        <taxon>Muntiacus</taxon>
    </lineage>
</organism>
<dbReference type="GO" id="GO:0005730">
    <property type="term" value="C:nucleolus"/>
    <property type="evidence" value="ECO:0007669"/>
    <property type="project" value="UniProtKB-SubCell"/>
</dbReference>
<evidence type="ECO:0000256" key="4">
    <source>
        <dbReference type="ARBA" id="ARBA00023274"/>
    </source>
</evidence>
<evidence type="ECO:0000256" key="6">
    <source>
        <dbReference type="SAM" id="MobiDB-lite"/>
    </source>
</evidence>
<accession>A0A5N3V6R8</accession>
<dbReference type="Proteomes" id="UP000326458">
    <property type="component" value="Unassembled WGS sequence"/>
</dbReference>
<dbReference type="HAMAP" id="MF_03122">
    <property type="entry name" value="Ribosomal_eS1_euk"/>
    <property type="match status" value="1"/>
</dbReference>
<sequence length="270" mass="30328">MKGVKKGTKKKVVDPLSKKDWYDVKAPAMFNIRNIAKTLVMRTQGTKIASDGLKGREVSLTYLQNDKVAFNKFKLITEDVKGKNCLTNFHAMDLTRDKMCSMVKKWHTMTEALVDVKTTDGYLLHLFCVGSTKKRNNQIQQDLLSPAPAGCLPHTYASKHQLPPICYYSICKKMIEIITLEVQTNDLKEVVNKLISDSIGKDIEKACQSIYPLHDVFVRKVKMLKKPKFELGKLMELHGKGGSSGKDTGDKTGAKVERADGYEPPVQEFA</sequence>
<feature type="region of interest" description="Disordered" evidence="6">
    <location>
        <begin position="240"/>
        <end position="270"/>
    </location>
</feature>
<evidence type="ECO:0000256" key="5">
    <source>
        <dbReference type="HAMAP-Rule" id="MF_03122"/>
    </source>
</evidence>